<feature type="active site" description="Schiff-base intermediate with substrate" evidence="9">
    <location>
        <position position="303"/>
    </location>
</feature>
<dbReference type="InterPro" id="IPR030656">
    <property type="entry name" value="ALAD_AS"/>
</dbReference>
<keyword evidence="5" id="KW-0350">Heme biosynthesis</keyword>
<comment type="subunit">
    <text evidence="10">Homooctamer.</text>
</comment>
<evidence type="ECO:0000256" key="11">
    <source>
        <dbReference type="RuleBase" id="RU004161"/>
    </source>
</evidence>
<evidence type="ECO:0000313" key="14">
    <source>
        <dbReference type="Proteomes" id="UP000009045"/>
    </source>
</evidence>
<reference evidence="13 14" key="1">
    <citation type="journal article" date="2011" name="J. Biotechnol.">
        <title>The complete genome sequence of the dominant Sinorhizobium meliloti field isolate SM11 extends the S. meliloti pan-genome.</title>
        <authorList>
            <person name="Schneiker-Bekel S."/>
            <person name="Wibberg D."/>
            <person name="Bekel T."/>
            <person name="Blom J."/>
            <person name="Linke B."/>
            <person name="Neuweger H."/>
            <person name="Stiens M."/>
            <person name="Vorholter F.J."/>
            <person name="Weidner S."/>
            <person name="Goesmann A."/>
            <person name="Puhler A."/>
            <person name="Schluter A."/>
        </authorList>
    </citation>
    <scope>NUCLEOTIDE SEQUENCE [LARGE SCALE GENOMIC DNA]</scope>
    <source>
        <strain evidence="13 14">SM11</strain>
    </source>
</reference>
<dbReference type="Pfam" id="PF00490">
    <property type="entry name" value="ALAD"/>
    <property type="match status" value="1"/>
</dbReference>
<dbReference type="Proteomes" id="UP000009045">
    <property type="component" value="Chromosome"/>
</dbReference>
<evidence type="ECO:0000256" key="10">
    <source>
        <dbReference type="RuleBase" id="RU000515"/>
    </source>
</evidence>
<feature type="region of interest" description="Disordered" evidence="12">
    <location>
        <begin position="18"/>
        <end position="44"/>
    </location>
</feature>
<comment type="similarity">
    <text evidence="2 11">Belongs to the ALAD family.</text>
</comment>
<dbReference type="PANTHER" id="PTHR11458">
    <property type="entry name" value="DELTA-AMINOLEVULINIC ACID DEHYDRATASE"/>
    <property type="match status" value="1"/>
</dbReference>
<keyword evidence="7 10" id="KW-0627">Porphyrin biosynthesis</keyword>
<dbReference type="PATRIC" id="fig|707241.3.peg.2568"/>
<dbReference type="PRINTS" id="PR00144">
    <property type="entry name" value="DALDHYDRTASE"/>
</dbReference>
<dbReference type="SMART" id="SM01004">
    <property type="entry name" value="ALAD"/>
    <property type="match status" value="1"/>
</dbReference>
<dbReference type="PANTHER" id="PTHR11458:SF0">
    <property type="entry name" value="DELTA-AMINOLEVULINIC ACID DEHYDRATASE"/>
    <property type="match status" value="1"/>
</dbReference>
<evidence type="ECO:0000313" key="13">
    <source>
        <dbReference type="EMBL" id="AEH79713.1"/>
    </source>
</evidence>
<sequence>MRRDALDGRKKCRRRVAGNAGFQPLKAHDKPPSRTIRKEGRGAMNDRTNLVDRITGHRRMRRNRKADWTRRLVRENRLTVDDLIWPIFVVPGSGIVEPIDAMPGVNRMSVDKAVEAAKEAAGLGIPAIATFPNIDMALRDETGSDSLNADNLINQATRAIKKAVPDIGIITDVALDPFTSHGHDGILRGGEIVNDETVEAIARAAVIQADAGSDIIAPSDMMDGRIGAIREALDAAGHQNVGIMSYATKFASAFYGPYREAIGTGGLLKGDKKTYYIDPSNGTEAIRDAALDVEEGADMLMVKPGLPYLDICWRMKEAFGLPVFAYQVSGEYAQIKAAAANGWIDGERVMLETLLAFKRAGCDGILSYFAVDVARILAKR</sequence>
<dbReference type="GO" id="GO:0008270">
    <property type="term" value="F:zinc ion binding"/>
    <property type="evidence" value="ECO:0007669"/>
    <property type="project" value="TreeGrafter"/>
</dbReference>
<dbReference type="HOGENOM" id="CLU_035731_0_0_5"/>
<dbReference type="PIRSF" id="PIRSF001415">
    <property type="entry name" value="Porphbilin_synth"/>
    <property type="match status" value="1"/>
</dbReference>
<evidence type="ECO:0000256" key="4">
    <source>
        <dbReference type="ARBA" id="ARBA00020771"/>
    </source>
</evidence>
<evidence type="ECO:0000256" key="2">
    <source>
        <dbReference type="ARBA" id="ARBA00008055"/>
    </source>
</evidence>
<dbReference type="FunFam" id="3.20.20.70:FF:000019">
    <property type="entry name" value="Delta-aminolevulinic acid dehydratase"/>
    <property type="match status" value="1"/>
</dbReference>
<dbReference type="PROSITE" id="PS00169">
    <property type="entry name" value="D_ALA_DEHYDRATASE"/>
    <property type="match status" value="1"/>
</dbReference>
<evidence type="ECO:0000256" key="8">
    <source>
        <dbReference type="ARBA" id="ARBA00047651"/>
    </source>
</evidence>
<evidence type="ECO:0000256" key="9">
    <source>
        <dbReference type="PIRSR" id="PIRSR001415-1"/>
    </source>
</evidence>
<feature type="compositionally biased region" description="Basic and acidic residues" evidence="12">
    <location>
        <begin position="26"/>
        <end position="41"/>
    </location>
</feature>
<dbReference type="UniPathway" id="UPA00251">
    <property type="reaction ID" value="UER00318"/>
</dbReference>
<dbReference type="EMBL" id="CP001830">
    <property type="protein sequence ID" value="AEH79713.1"/>
    <property type="molecule type" value="Genomic_DNA"/>
</dbReference>
<accession>F7X4C7</accession>
<name>F7X4C7_SINMM</name>
<evidence type="ECO:0000256" key="6">
    <source>
        <dbReference type="ARBA" id="ARBA00023239"/>
    </source>
</evidence>
<dbReference type="GO" id="GO:0005829">
    <property type="term" value="C:cytosol"/>
    <property type="evidence" value="ECO:0007669"/>
    <property type="project" value="TreeGrafter"/>
</dbReference>
<evidence type="ECO:0000256" key="12">
    <source>
        <dbReference type="SAM" id="MobiDB-lite"/>
    </source>
</evidence>
<evidence type="ECO:0000256" key="5">
    <source>
        <dbReference type="ARBA" id="ARBA00023133"/>
    </source>
</evidence>
<dbReference type="GO" id="GO:0004655">
    <property type="term" value="F:porphobilinogen synthase activity"/>
    <property type="evidence" value="ECO:0007669"/>
    <property type="project" value="UniProtKB-EC"/>
</dbReference>
<protein>
    <recommendedName>
        <fullName evidence="4 10">Delta-aminolevulinic acid dehydratase</fullName>
        <ecNumber evidence="3 10">4.2.1.24</ecNumber>
    </recommendedName>
</protein>
<dbReference type="GO" id="GO:0006782">
    <property type="term" value="P:protoporphyrinogen IX biosynthetic process"/>
    <property type="evidence" value="ECO:0007669"/>
    <property type="project" value="UniProtKB-UniPathway"/>
</dbReference>
<organism evidence="13 14">
    <name type="scientific">Sinorhizobium meliloti (strain SM11)</name>
    <dbReference type="NCBI Taxonomy" id="707241"/>
    <lineage>
        <taxon>Bacteria</taxon>
        <taxon>Pseudomonadati</taxon>
        <taxon>Pseudomonadota</taxon>
        <taxon>Alphaproteobacteria</taxon>
        <taxon>Hyphomicrobiales</taxon>
        <taxon>Rhizobiaceae</taxon>
        <taxon>Sinorhizobium/Ensifer group</taxon>
        <taxon>Sinorhizobium</taxon>
    </lineage>
</organism>
<dbReference type="InterPro" id="IPR013785">
    <property type="entry name" value="Aldolase_TIM"/>
</dbReference>
<keyword evidence="6 10" id="KW-0456">Lyase</keyword>
<gene>
    <name evidence="13" type="primary">hemB</name>
    <name evidence="13" type="ordered locus">SM11_chr2460</name>
</gene>
<comment type="catalytic activity">
    <reaction evidence="8 10">
        <text>2 5-aminolevulinate = porphobilinogen + 2 H2O + H(+)</text>
        <dbReference type="Rhea" id="RHEA:24064"/>
        <dbReference type="ChEBI" id="CHEBI:15377"/>
        <dbReference type="ChEBI" id="CHEBI:15378"/>
        <dbReference type="ChEBI" id="CHEBI:58126"/>
        <dbReference type="ChEBI" id="CHEBI:356416"/>
        <dbReference type="EC" id="4.2.1.24"/>
    </reaction>
</comment>
<comment type="pathway">
    <text evidence="1">Porphyrin-containing compound metabolism; protoporphyrin-IX biosynthesis; coproporphyrinogen-III from 5-aminolevulinate: step 1/4.</text>
</comment>
<feature type="active site" description="Schiff-base intermediate with substrate" evidence="9">
    <location>
        <position position="249"/>
    </location>
</feature>
<dbReference type="Gene3D" id="3.20.20.70">
    <property type="entry name" value="Aldolase class I"/>
    <property type="match status" value="1"/>
</dbReference>
<evidence type="ECO:0000256" key="3">
    <source>
        <dbReference type="ARBA" id="ARBA00012053"/>
    </source>
</evidence>
<dbReference type="EC" id="4.2.1.24" evidence="3 10"/>
<dbReference type="CDD" id="cd04823">
    <property type="entry name" value="ALAD_PBGS_aspartate_rich"/>
    <property type="match status" value="1"/>
</dbReference>
<proteinExistence type="inferred from homology"/>
<evidence type="ECO:0000256" key="1">
    <source>
        <dbReference type="ARBA" id="ARBA00004694"/>
    </source>
</evidence>
<dbReference type="KEGG" id="smx:SM11_chr2460"/>
<evidence type="ECO:0000256" key="7">
    <source>
        <dbReference type="ARBA" id="ARBA00023244"/>
    </source>
</evidence>
<dbReference type="InterPro" id="IPR001731">
    <property type="entry name" value="ALAD"/>
</dbReference>
<dbReference type="NCBIfam" id="NF006762">
    <property type="entry name" value="PRK09283.1"/>
    <property type="match status" value="1"/>
</dbReference>
<dbReference type="SUPFAM" id="SSF51569">
    <property type="entry name" value="Aldolase"/>
    <property type="match status" value="1"/>
</dbReference>
<dbReference type="AlphaFoldDB" id="F7X4C7"/>